<comment type="subcellular location">
    <subcellularLocation>
        <location evidence="1 6">Bacterial flagellum basal body</location>
    </subcellularLocation>
</comment>
<keyword evidence="10" id="KW-1185">Reference proteome</keyword>
<dbReference type="InterPro" id="IPR006299">
    <property type="entry name" value="FlgC"/>
</dbReference>
<accession>A0A1N7MX79</accession>
<dbReference type="STRING" id="252246.SAMN05421799_106194"/>
<evidence type="ECO:0000259" key="8">
    <source>
        <dbReference type="Pfam" id="PF06429"/>
    </source>
</evidence>
<keyword evidence="9" id="KW-0282">Flagellum</keyword>
<evidence type="ECO:0000256" key="6">
    <source>
        <dbReference type="RuleBase" id="RU362062"/>
    </source>
</evidence>
<evidence type="ECO:0000256" key="4">
    <source>
        <dbReference type="ARBA" id="ARBA00023143"/>
    </source>
</evidence>
<comment type="subunit">
    <text evidence="5 6">The basal body constitutes a major portion of the flagellar organelle and consists of four rings (L,P,S, and M) mounted on a central rod. The rod consists of about 26 subunits of FlgG in the distal portion, and FlgB, FlgC and FlgF are thought to build up the proximal portion of the rod with about 6 subunits each.</text>
</comment>
<feature type="domain" description="Flagellar basal-body/hook protein C-terminal" evidence="8">
    <location>
        <begin position="98"/>
        <end position="141"/>
    </location>
</feature>
<comment type="similarity">
    <text evidence="2">Belongs to the flagella basal body rod proteins family.</text>
</comment>
<dbReference type="NCBIfam" id="TIGR01395">
    <property type="entry name" value="FlgC"/>
    <property type="match status" value="1"/>
</dbReference>
<dbReference type="Pfam" id="PF06429">
    <property type="entry name" value="Flg_bbr_C"/>
    <property type="match status" value="1"/>
</dbReference>
<protein>
    <recommendedName>
        <fullName evidence="3 6">Flagellar basal-body rod protein FlgC</fullName>
    </recommendedName>
</protein>
<proteinExistence type="inferred from homology"/>
<dbReference type="PANTHER" id="PTHR30435:SF2">
    <property type="entry name" value="FLAGELLAR BASAL-BODY ROD PROTEIN FLGC"/>
    <property type="match status" value="1"/>
</dbReference>
<sequence>MFDNTSMNISASGLAANQLWLNVIANNIANVNTTRTPAGGPYRAEIVHFAPVGNEVSFQTALGQAVQGIGGGVEVTSITQDPSPFQLIYDPSNPDAVNGYVESSNVNLTTQMVDLIQATRAYQANATAFDAAKEMAVTALSIGK</sequence>
<keyword evidence="4 6" id="KW-0975">Bacterial flagellum</keyword>
<dbReference type="OrthoDB" id="9794148at2"/>
<dbReference type="GO" id="GO:0071978">
    <property type="term" value="P:bacterial-type flagellum-dependent swarming motility"/>
    <property type="evidence" value="ECO:0007669"/>
    <property type="project" value="TreeGrafter"/>
</dbReference>
<dbReference type="InterPro" id="IPR019776">
    <property type="entry name" value="Flagellar_basal_body_rod_CS"/>
</dbReference>
<evidence type="ECO:0000313" key="9">
    <source>
        <dbReference type="EMBL" id="SIS90716.1"/>
    </source>
</evidence>
<dbReference type="Proteomes" id="UP000186156">
    <property type="component" value="Unassembled WGS sequence"/>
</dbReference>
<evidence type="ECO:0000256" key="3">
    <source>
        <dbReference type="ARBA" id="ARBA00017941"/>
    </source>
</evidence>
<evidence type="ECO:0000256" key="5">
    <source>
        <dbReference type="ARBA" id="ARBA00025933"/>
    </source>
</evidence>
<keyword evidence="9" id="KW-0966">Cell projection</keyword>
<reference evidence="10" key="1">
    <citation type="submission" date="2017-01" db="EMBL/GenBank/DDBJ databases">
        <authorList>
            <person name="Varghese N."/>
            <person name="Submissions S."/>
        </authorList>
    </citation>
    <scope>NUCLEOTIDE SEQUENCE [LARGE SCALE GENOMIC DNA]</scope>
    <source>
        <strain evidence="10">DSM 16176</strain>
    </source>
</reference>
<evidence type="ECO:0000313" key="10">
    <source>
        <dbReference type="Proteomes" id="UP000186156"/>
    </source>
</evidence>
<dbReference type="InterPro" id="IPR010930">
    <property type="entry name" value="Flg_bb/hook_C_dom"/>
</dbReference>
<dbReference type="RefSeq" id="WP_076347185.1">
    <property type="nucleotide sequence ID" value="NZ_FTOO01000006.1"/>
</dbReference>
<evidence type="ECO:0000259" key="7">
    <source>
        <dbReference type="Pfam" id="PF00460"/>
    </source>
</evidence>
<feature type="domain" description="Flagellar basal body rod protein N-terminal" evidence="7">
    <location>
        <begin position="7"/>
        <end position="35"/>
    </location>
</feature>
<name>A0A1N7MX79_9BACL</name>
<dbReference type="PROSITE" id="PS00588">
    <property type="entry name" value="FLAGELLA_BB_ROD"/>
    <property type="match status" value="1"/>
</dbReference>
<dbReference type="AlphaFoldDB" id="A0A1N7MX79"/>
<dbReference type="EMBL" id="FTOO01000006">
    <property type="protein sequence ID" value="SIS90716.1"/>
    <property type="molecule type" value="Genomic_DNA"/>
</dbReference>
<dbReference type="GO" id="GO:0030694">
    <property type="term" value="C:bacterial-type flagellum basal body, rod"/>
    <property type="evidence" value="ECO:0007669"/>
    <property type="project" value="UniProtKB-UniRule"/>
</dbReference>
<gene>
    <name evidence="9" type="ORF">SAMN05421799_106194</name>
</gene>
<evidence type="ECO:0000256" key="1">
    <source>
        <dbReference type="ARBA" id="ARBA00004117"/>
    </source>
</evidence>
<dbReference type="PANTHER" id="PTHR30435">
    <property type="entry name" value="FLAGELLAR PROTEIN"/>
    <property type="match status" value="1"/>
</dbReference>
<organism evidence="9 10">
    <name type="scientific">Alicyclobacillus vulcanalis</name>
    <dbReference type="NCBI Taxonomy" id="252246"/>
    <lineage>
        <taxon>Bacteria</taxon>
        <taxon>Bacillati</taxon>
        <taxon>Bacillota</taxon>
        <taxon>Bacilli</taxon>
        <taxon>Bacillales</taxon>
        <taxon>Alicyclobacillaceae</taxon>
        <taxon>Alicyclobacillus</taxon>
    </lineage>
</organism>
<evidence type="ECO:0000256" key="2">
    <source>
        <dbReference type="ARBA" id="ARBA00009677"/>
    </source>
</evidence>
<keyword evidence="9" id="KW-0969">Cilium</keyword>
<dbReference type="Pfam" id="PF00460">
    <property type="entry name" value="Flg_bb_rod"/>
    <property type="match status" value="1"/>
</dbReference>
<dbReference type="InterPro" id="IPR001444">
    <property type="entry name" value="Flag_bb_rod_N"/>
</dbReference>